<dbReference type="GO" id="GO:0051726">
    <property type="term" value="P:regulation of cell cycle"/>
    <property type="evidence" value="ECO:0007669"/>
    <property type="project" value="TreeGrafter"/>
</dbReference>
<evidence type="ECO:0000259" key="5">
    <source>
        <dbReference type="SMART" id="SM01135"/>
    </source>
</evidence>
<name>A0AA85FP44_9TREM</name>
<dbReference type="GO" id="GO:0017053">
    <property type="term" value="C:transcription repressor complex"/>
    <property type="evidence" value="ECO:0007669"/>
    <property type="project" value="InterPro"/>
</dbReference>
<dbReference type="GO" id="GO:0005654">
    <property type="term" value="C:nucleoplasm"/>
    <property type="evidence" value="ECO:0007669"/>
    <property type="project" value="TreeGrafter"/>
</dbReference>
<keyword evidence="6" id="KW-1185">Reference proteome</keyword>
<evidence type="ECO:0000313" key="6">
    <source>
        <dbReference type="Proteomes" id="UP000050792"/>
    </source>
</evidence>
<feature type="coiled-coil region" evidence="4">
    <location>
        <begin position="383"/>
        <end position="410"/>
    </location>
</feature>
<comment type="similarity">
    <text evidence="2">Belongs to the lin-9 family.</text>
</comment>
<comment type="subcellular location">
    <subcellularLocation>
        <location evidence="1">Nucleus</location>
    </subcellularLocation>
</comment>
<evidence type="ECO:0000256" key="2">
    <source>
        <dbReference type="ARBA" id="ARBA00006732"/>
    </source>
</evidence>
<organism evidence="6 9">
    <name type="scientific">Schistosoma rodhaini</name>
    <dbReference type="NCBI Taxonomy" id="6188"/>
    <lineage>
        <taxon>Eukaryota</taxon>
        <taxon>Metazoa</taxon>
        <taxon>Spiralia</taxon>
        <taxon>Lophotrochozoa</taxon>
        <taxon>Platyhelminthes</taxon>
        <taxon>Trematoda</taxon>
        <taxon>Digenea</taxon>
        <taxon>Strigeidida</taxon>
        <taxon>Schistosomatoidea</taxon>
        <taxon>Schistosomatidae</taxon>
        <taxon>Schistosoma</taxon>
    </lineage>
</organism>
<dbReference type="GO" id="GO:0003677">
    <property type="term" value="F:DNA binding"/>
    <property type="evidence" value="ECO:0007669"/>
    <property type="project" value="TreeGrafter"/>
</dbReference>
<protein>
    <recommendedName>
        <fullName evidence="5">DIRP domain-containing protein</fullName>
    </recommendedName>
</protein>
<evidence type="ECO:0000313" key="7">
    <source>
        <dbReference type="WBParaSite" id="SRDH1_55790.1"/>
    </source>
</evidence>
<dbReference type="GO" id="GO:0006351">
    <property type="term" value="P:DNA-templated transcription"/>
    <property type="evidence" value="ECO:0007669"/>
    <property type="project" value="InterPro"/>
</dbReference>
<evidence type="ECO:0000256" key="4">
    <source>
        <dbReference type="SAM" id="Coils"/>
    </source>
</evidence>
<evidence type="ECO:0000256" key="1">
    <source>
        <dbReference type="ARBA" id="ARBA00004123"/>
    </source>
</evidence>
<dbReference type="InterPro" id="IPR010561">
    <property type="entry name" value="LIN-9/ALY1"/>
</dbReference>
<reference evidence="6" key="1">
    <citation type="submission" date="2022-06" db="EMBL/GenBank/DDBJ databases">
        <authorList>
            <person name="Berger JAMES D."/>
            <person name="Berger JAMES D."/>
        </authorList>
    </citation>
    <scope>NUCLEOTIDE SEQUENCE [LARGE SCALE GENOMIC DNA]</scope>
</reference>
<dbReference type="PANTHER" id="PTHR21689">
    <property type="entry name" value="LIN-9"/>
    <property type="match status" value="1"/>
</dbReference>
<feature type="domain" description="DIRP" evidence="5">
    <location>
        <begin position="75"/>
        <end position="192"/>
    </location>
</feature>
<accession>A0AA85FP44</accession>
<dbReference type="Proteomes" id="UP000050792">
    <property type="component" value="Unassembled WGS sequence"/>
</dbReference>
<dbReference type="AlphaFoldDB" id="A0AA85FP44"/>
<proteinExistence type="inferred from homology"/>
<evidence type="ECO:0000313" key="9">
    <source>
        <dbReference type="WBParaSite" id="SRDH1_55790.3"/>
    </source>
</evidence>
<evidence type="ECO:0000256" key="3">
    <source>
        <dbReference type="ARBA" id="ARBA00023242"/>
    </source>
</evidence>
<dbReference type="InterPro" id="IPR033471">
    <property type="entry name" value="DIRP"/>
</dbReference>
<dbReference type="WBParaSite" id="SRDH1_55790.3">
    <property type="protein sequence ID" value="SRDH1_55790.3"/>
    <property type="gene ID" value="SRDH1_55790"/>
</dbReference>
<dbReference type="WBParaSite" id="SRDH1_55790.1">
    <property type="protein sequence ID" value="SRDH1_55790.1"/>
    <property type="gene ID" value="SRDH1_55790"/>
</dbReference>
<dbReference type="GO" id="GO:0006357">
    <property type="term" value="P:regulation of transcription by RNA polymerase II"/>
    <property type="evidence" value="ECO:0007669"/>
    <property type="project" value="TreeGrafter"/>
</dbReference>
<dbReference type="SMART" id="SM01135">
    <property type="entry name" value="DIRP"/>
    <property type="match status" value="1"/>
</dbReference>
<sequence>MSILSSTSFGHDTHDCGIRAQSTELLDNQFQSFNPIDECTDTGYILNSYPKEIQKICCNMFTTPKFCEWLKYEWLYSSIDKEIFLRVNDFQLILREHFPTLKSRKLSRAHWSTIRRIIGRPRRFSATFLSEERHSVQAKRKNIQYIQHIILKSSLGPMASEHLDNLLLCLPPAIRIPLRLPVGIRVCVCLHTPMQGLYLGLIQNSCPGDGHYAVWVDELIISNDYMEMKSSRYYGCQIVPEENVFPLPNQSLPPSVTLSEIRNYFKENMINSDVAVFSSEFNTNFMNTTSKTVESCNNPLNCVVQSSPTCGPLLSESIYGADLHIQLNNSQVSSGNLLIPKPRFDNPSIITSPCSEQITTSKKTDYQSYNRFLINIIKLHKILEKKRSSIKTLRQLNDTAEIKLSENQNNITIQFQHTYATLILNIDKINGELKHYMNQVLLYVSTMAQEHNMIELNSVIDWRRRCDDEAQEIVNRMKDIQTYKLIDEEKLDLVAKLISILIHLSNLSDHRYMNQIPACIDDILKEIKHGIHPNNLKCFESTVENLIGQILNSITNTVYSRMYQYPMLLNSQITDNI</sequence>
<dbReference type="Pfam" id="PF19438">
    <property type="entry name" value="LIN9_C"/>
    <property type="match status" value="1"/>
</dbReference>
<dbReference type="Pfam" id="PF06584">
    <property type="entry name" value="DIRP"/>
    <property type="match status" value="1"/>
</dbReference>
<keyword evidence="4" id="KW-0175">Coiled coil</keyword>
<dbReference type="PANTHER" id="PTHR21689:SF2">
    <property type="entry name" value="PROTEIN LIN-9 HOMOLOG"/>
    <property type="match status" value="1"/>
</dbReference>
<keyword evidence="3" id="KW-0539">Nucleus</keyword>
<reference evidence="7 8" key="2">
    <citation type="submission" date="2023-11" db="UniProtKB">
        <authorList>
            <consortium name="WormBaseParasite"/>
        </authorList>
    </citation>
    <scope>IDENTIFICATION</scope>
</reference>
<dbReference type="WBParaSite" id="SRDH1_55790.2">
    <property type="protein sequence ID" value="SRDH1_55790.2"/>
    <property type="gene ID" value="SRDH1_55790"/>
</dbReference>
<dbReference type="InterPro" id="IPR045831">
    <property type="entry name" value="LIN9_C"/>
</dbReference>
<evidence type="ECO:0000313" key="8">
    <source>
        <dbReference type="WBParaSite" id="SRDH1_55790.2"/>
    </source>
</evidence>